<accession>A0ABQ7IID1</accession>
<evidence type="ECO:0000256" key="1">
    <source>
        <dbReference type="SAM" id="Coils"/>
    </source>
</evidence>
<proteinExistence type="predicted"/>
<feature type="compositionally biased region" description="Pro residues" evidence="2">
    <location>
        <begin position="1048"/>
        <end position="1059"/>
    </location>
</feature>
<evidence type="ECO:0000313" key="4">
    <source>
        <dbReference type="Proteomes" id="UP000783213"/>
    </source>
</evidence>
<dbReference type="GeneID" id="62233830"/>
<feature type="compositionally biased region" description="Low complexity" evidence="2">
    <location>
        <begin position="967"/>
        <end position="977"/>
    </location>
</feature>
<dbReference type="Proteomes" id="UP000783213">
    <property type="component" value="Unassembled WGS sequence"/>
</dbReference>
<feature type="coiled-coil region" evidence="1">
    <location>
        <begin position="833"/>
        <end position="867"/>
    </location>
</feature>
<feature type="coiled-coil region" evidence="1">
    <location>
        <begin position="626"/>
        <end position="674"/>
    </location>
</feature>
<dbReference type="EMBL" id="RCSX01000016">
    <property type="protein sequence ID" value="KAF7924968.1"/>
    <property type="molecule type" value="Genomic_DNA"/>
</dbReference>
<feature type="region of interest" description="Disordered" evidence="2">
    <location>
        <begin position="300"/>
        <end position="385"/>
    </location>
</feature>
<comment type="caution">
    <text evidence="3">The sequence shown here is derived from an EMBL/GenBank/DDBJ whole genome shotgun (WGS) entry which is preliminary data.</text>
</comment>
<feature type="compositionally biased region" description="Low complexity" evidence="2">
    <location>
        <begin position="1103"/>
        <end position="1118"/>
    </location>
</feature>
<name>A0ABQ7IID1_9HELO</name>
<feature type="compositionally biased region" description="Polar residues" evidence="2">
    <location>
        <begin position="1"/>
        <end position="13"/>
    </location>
</feature>
<protein>
    <submittedName>
        <fullName evidence="3">Uncharacterized protein</fullName>
    </submittedName>
</protein>
<feature type="compositionally biased region" description="Basic and acidic residues" evidence="2">
    <location>
        <begin position="305"/>
        <end position="385"/>
    </location>
</feature>
<sequence length="1263" mass="144603">MGSDGTAQQQNSSRGRRKDDAFDQYGATSLEIQSLRAKLLTSSKNLEEAKENWEPFLLDSQNHTKEQETRIEDHKLATSNAESIEDSGNQAIELIQKVLDDREKLSKDIDEKSRKQIAAFKLLSPKLETRVEKMLADHDHFVVQMTTKNASLIQQVGELNGQVTAYTSGAHVGELKSYLEGQMKSLKEGNQADSILSANLRTEIANLQGRLNIATQKKSDAEVKERLSNQALEALRAEHATLKRQKEEAEENSQTWSENYDKIFDEKKQLSALKESNDRNLRELGDELNRVLEEHRSKVSNLESDLDREKEKSEGYSQRLRDFEAEQVRRERDEKVRRDEENSRVEQERHRMEMEMRRLEQELKSRREEEEKAREDARNAPAGDDVRDRRAKFLDELKIQTLETQIEKLKVQLETSSGVKDNLEAELSRQKQIAMTVPRLNQELQQQREIATKVPALENEVSRLKSISDRVPDLHLDIKSLREEISRLNLQGETNQTEWNGEVTKYERSLNEVQKQLRKSSNDLNEKDAKINQLELDLETSFNLREQLEQDLIQKDEIIRQKTSDNETLMLRVTHSDNVDDLKAAFEKEKAELLDLKATALRDKWEMRVVKEDENRKLRTSWHKDSARLEKLLKQALDRKESYKERDNELVHMINSQEKKVQEFTKSRQEVEENLRIDLLESGQERERLQGIIRQYEELQVENERSYADSQEQIDLLKSKESQLNDLQDSYDTQKDLLERTQNRIKDLLEGARYARLEGEIVQGKEEIKRLQRLIEMNDREVEKFKVTLTNLNAAAFKYEQEKKDDQITLTSKKEEIHKLSTELLFTRPLEDYENLEQRYHTLDQRYQDLETRNKGLEQRYSTMKSLEEYQTLEKRASAMVPIDMYTKLDERLKAILVNPESDHAVATRIGQVTKGMKTEEEFNELLEEKRNLSQQVASMYSASDYQTLVDSIKSLKTQNAELMTLNNSSSQNSPRPNLTPLPGLASFPNPYTPVQEQRNVQPWSGQSSISQGYGLTSLFGTPSPTQREQGYHLSPLQPSGHMQPLSASPPPPPPPPPHYGLGSSSSSAPTVGGSQPSSQGFGHIQPPPFSLGSPASRQPNVQNAPRQQSNQQQLQSAFTPHHASLQQVPPPQPAVSFTLPYRFLVSGRPSGGVLTVNVLPTLIPMMNAQITRWSNVSSGKGSTWAQRTSASSSRCVEVRLKKEPVRKSPPSSDFGDKFACQNCIEKKLLCVLIGDNGPVIAPLPLEDRVANSTPLLPGYYVN</sequence>
<feature type="coiled-coil region" evidence="1">
    <location>
        <begin position="503"/>
        <end position="551"/>
    </location>
</feature>
<feature type="region of interest" description="Disordered" evidence="2">
    <location>
        <begin position="1"/>
        <end position="22"/>
    </location>
</feature>
<reference evidence="3 4" key="1">
    <citation type="journal article" date="2020" name="Genome Biol. Evol.">
        <title>Comparative genomics of Sclerotiniaceae.</title>
        <authorList>
            <person name="Valero Jimenez C.A."/>
            <person name="Steentjes M."/>
            <person name="Scholten O.E."/>
            <person name="Van Kan J.A.L."/>
        </authorList>
    </citation>
    <scope>NUCLEOTIDE SEQUENCE [LARGE SCALE GENOMIC DNA]</scope>
    <source>
        <strain evidence="3 4">B1</strain>
    </source>
</reference>
<keyword evidence="4" id="KW-1185">Reference proteome</keyword>
<dbReference type="RefSeq" id="XP_038808821.1">
    <property type="nucleotide sequence ID" value="XM_038954679.1"/>
</dbReference>
<organism evidence="3 4">
    <name type="scientific">Botrytis deweyae</name>
    <dbReference type="NCBI Taxonomy" id="2478750"/>
    <lineage>
        <taxon>Eukaryota</taxon>
        <taxon>Fungi</taxon>
        <taxon>Dikarya</taxon>
        <taxon>Ascomycota</taxon>
        <taxon>Pezizomycotina</taxon>
        <taxon>Leotiomycetes</taxon>
        <taxon>Helotiales</taxon>
        <taxon>Sclerotiniaceae</taxon>
        <taxon>Botrytis</taxon>
    </lineage>
</organism>
<feature type="compositionally biased region" description="Polar residues" evidence="2">
    <location>
        <begin position="993"/>
        <end position="1029"/>
    </location>
</feature>
<evidence type="ECO:0000313" key="3">
    <source>
        <dbReference type="EMBL" id="KAF7924968.1"/>
    </source>
</evidence>
<feature type="coiled-coil region" evidence="1">
    <location>
        <begin position="717"/>
        <end position="774"/>
    </location>
</feature>
<gene>
    <name evidence="3" type="ORF">EAE98_007056</name>
</gene>
<feature type="compositionally biased region" description="Low complexity" evidence="2">
    <location>
        <begin position="1060"/>
        <end position="1070"/>
    </location>
</feature>
<evidence type="ECO:0000256" key="2">
    <source>
        <dbReference type="SAM" id="MobiDB-lite"/>
    </source>
</evidence>
<keyword evidence="1" id="KW-0175">Coiled coil</keyword>
<feature type="region of interest" description="Disordered" evidence="2">
    <location>
        <begin position="966"/>
        <end position="1118"/>
    </location>
</feature>